<organism evidence="3 5">
    <name type="scientific">Medicago truncatula</name>
    <name type="common">Barrel medic</name>
    <name type="synonym">Medicago tribuloides</name>
    <dbReference type="NCBI Taxonomy" id="3880"/>
    <lineage>
        <taxon>Eukaryota</taxon>
        <taxon>Viridiplantae</taxon>
        <taxon>Streptophyta</taxon>
        <taxon>Embryophyta</taxon>
        <taxon>Tracheophyta</taxon>
        <taxon>Spermatophyta</taxon>
        <taxon>Magnoliopsida</taxon>
        <taxon>eudicotyledons</taxon>
        <taxon>Gunneridae</taxon>
        <taxon>Pentapetalae</taxon>
        <taxon>rosids</taxon>
        <taxon>fabids</taxon>
        <taxon>Fabales</taxon>
        <taxon>Fabaceae</taxon>
        <taxon>Papilionoideae</taxon>
        <taxon>50 kb inversion clade</taxon>
        <taxon>NPAAA clade</taxon>
        <taxon>Hologalegina</taxon>
        <taxon>IRL clade</taxon>
        <taxon>Trifolieae</taxon>
        <taxon>Medicago</taxon>
    </lineage>
</organism>
<dbReference type="InterPro" id="IPR011990">
    <property type="entry name" value="TPR-like_helical_dom_sf"/>
</dbReference>
<evidence type="ECO:0000256" key="2">
    <source>
        <dbReference type="PROSITE-ProRule" id="PRU00708"/>
    </source>
</evidence>
<reference evidence="4" key="3">
    <citation type="submission" date="2015-04" db="UniProtKB">
        <authorList>
            <consortium name="EnsemblPlants"/>
        </authorList>
    </citation>
    <scope>IDENTIFICATION</scope>
    <source>
        <strain evidence="4">cv. Jemalong A17</strain>
    </source>
</reference>
<dbReference type="HOGENOM" id="CLU_2444219_0_0_1"/>
<dbReference type="EnsemblPlants" id="KEH26417">
    <property type="protein sequence ID" value="KEH26417"/>
    <property type="gene ID" value="MTR_6g055803"/>
</dbReference>
<dbReference type="PROSITE" id="PS51375">
    <property type="entry name" value="PPR"/>
    <property type="match status" value="1"/>
</dbReference>
<protein>
    <submittedName>
        <fullName evidence="3">PPR repeat protein</fullName>
    </submittedName>
</protein>
<accession>A0A072U9W8</accession>
<evidence type="ECO:0000313" key="4">
    <source>
        <dbReference type="EnsemblPlants" id="KEH26417"/>
    </source>
</evidence>
<sequence>MVGWIYLININKNKRYRLAFLVFKNCGERFKVLPNVVSCNIFLKALCKGNEVEVVVKVLDEMPEMGLVSNEVVVLGRFVWRGDMDGAMKQ</sequence>
<dbReference type="AlphaFoldDB" id="A0A072U9W8"/>
<reference evidence="3 5" key="1">
    <citation type="journal article" date="2011" name="Nature">
        <title>The Medicago genome provides insight into the evolution of rhizobial symbioses.</title>
        <authorList>
            <person name="Young N.D."/>
            <person name="Debelle F."/>
            <person name="Oldroyd G.E."/>
            <person name="Geurts R."/>
            <person name="Cannon S.B."/>
            <person name="Udvardi M.K."/>
            <person name="Benedito V.A."/>
            <person name="Mayer K.F."/>
            <person name="Gouzy J."/>
            <person name="Schoof H."/>
            <person name="Van de Peer Y."/>
            <person name="Proost S."/>
            <person name="Cook D.R."/>
            <person name="Meyers B.C."/>
            <person name="Spannagl M."/>
            <person name="Cheung F."/>
            <person name="De Mita S."/>
            <person name="Krishnakumar V."/>
            <person name="Gundlach H."/>
            <person name="Zhou S."/>
            <person name="Mudge J."/>
            <person name="Bharti A.K."/>
            <person name="Murray J.D."/>
            <person name="Naoumkina M.A."/>
            <person name="Rosen B."/>
            <person name="Silverstein K.A."/>
            <person name="Tang H."/>
            <person name="Rombauts S."/>
            <person name="Zhao P.X."/>
            <person name="Zhou P."/>
            <person name="Barbe V."/>
            <person name="Bardou P."/>
            <person name="Bechner M."/>
            <person name="Bellec A."/>
            <person name="Berger A."/>
            <person name="Berges H."/>
            <person name="Bidwell S."/>
            <person name="Bisseling T."/>
            <person name="Choisne N."/>
            <person name="Couloux A."/>
            <person name="Denny R."/>
            <person name="Deshpande S."/>
            <person name="Dai X."/>
            <person name="Doyle J.J."/>
            <person name="Dudez A.M."/>
            <person name="Farmer A.D."/>
            <person name="Fouteau S."/>
            <person name="Franken C."/>
            <person name="Gibelin C."/>
            <person name="Gish J."/>
            <person name="Goldstein S."/>
            <person name="Gonzalez A.J."/>
            <person name="Green P.J."/>
            <person name="Hallab A."/>
            <person name="Hartog M."/>
            <person name="Hua A."/>
            <person name="Humphray S.J."/>
            <person name="Jeong D.H."/>
            <person name="Jing Y."/>
            <person name="Jocker A."/>
            <person name="Kenton S.M."/>
            <person name="Kim D.J."/>
            <person name="Klee K."/>
            <person name="Lai H."/>
            <person name="Lang C."/>
            <person name="Lin S."/>
            <person name="Macmil S.L."/>
            <person name="Magdelenat G."/>
            <person name="Matthews L."/>
            <person name="McCorrison J."/>
            <person name="Monaghan E.L."/>
            <person name="Mun J.H."/>
            <person name="Najar F.Z."/>
            <person name="Nicholson C."/>
            <person name="Noirot C."/>
            <person name="O'Bleness M."/>
            <person name="Paule C.R."/>
            <person name="Poulain J."/>
            <person name="Prion F."/>
            <person name="Qin B."/>
            <person name="Qu C."/>
            <person name="Retzel E.F."/>
            <person name="Riddle C."/>
            <person name="Sallet E."/>
            <person name="Samain S."/>
            <person name="Samson N."/>
            <person name="Sanders I."/>
            <person name="Saurat O."/>
            <person name="Scarpelli C."/>
            <person name="Schiex T."/>
            <person name="Segurens B."/>
            <person name="Severin A.J."/>
            <person name="Sherrier D.J."/>
            <person name="Shi R."/>
            <person name="Sims S."/>
            <person name="Singer S.R."/>
            <person name="Sinharoy S."/>
            <person name="Sterck L."/>
            <person name="Viollet A."/>
            <person name="Wang B.B."/>
            <person name="Wang K."/>
            <person name="Wang M."/>
            <person name="Wang X."/>
            <person name="Warfsmann J."/>
            <person name="Weissenbach J."/>
            <person name="White D.D."/>
            <person name="White J.D."/>
            <person name="Wiley G.B."/>
            <person name="Wincker P."/>
            <person name="Xing Y."/>
            <person name="Yang L."/>
            <person name="Yao Z."/>
            <person name="Ying F."/>
            <person name="Zhai J."/>
            <person name="Zhou L."/>
            <person name="Zuber A."/>
            <person name="Denarie J."/>
            <person name="Dixon R.A."/>
            <person name="May G.D."/>
            <person name="Schwartz D.C."/>
            <person name="Rogers J."/>
            <person name="Quetier F."/>
            <person name="Town C.D."/>
            <person name="Roe B.A."/>
        </authorList>
    </citation>
    <scope>NUCLEOTIDE SEQUENCE [LARGE SCALE GENOMIC DNA]</scope>
    <source>
        <strain evidence="3">A17</strain>
        <strain evidence="4 5">cv. Jemalong A17</strain>
    </source>
</reference>
<dbReference type="Pfam" id="PF13041">
    <property type="entry name" value="PPR_2"/>
    <property type="match status" value="1"/>
</dbReference>
<proteinExistence type="predicted"/>
<dbReference type="NCBIfam" id="TIGR00756">
    <property type="entry name" value="PPR"/>
    <property type="match status" value="1"/>
</dbReference>
<evidence type="ECO:0000313" key="3">
    <source>
        <dbReference type="EMBL" id="KEH26417.1"/>
    </source>
</evidence>
<dbReference type="Proteomes" id="UP000002051">
    <property type="component" value="Chromosome 6"/>
</dbReference>
<dbReference type="EMBL" id="CM001222">
    <property type="protein sequence ID" value="KEH26417.1"/>
    <property type="molecule type" value="Genomic_DNA"/>
</dbReference>
<keyword evidence="1" id="KW-0677">Repeat</keyword>
<feature type="repeat" description="PPR" evidence="2">
    <location>
        <begin position="35"/>
        <end position="69"/>
    </location>
</feature>
<dbReference type="STRING" id="3880.A0A072U9W8"/>
<gene>
    <name evidence="3" type="ordered locus">MTR_6g055803</name>
</gene>
<keyword evidence="5" id="KW-1185">Reference proteome</keyword>
<dbReference type="Gene3D" id="1.25.40.10">
    <property type="entry name" value="Tetratricopeptide repeat domain"/>
    <property type="match status" value="1"/>
</dbReference>
<reference evidence="3 5" key="2">
    <citation type="journal article" date="2014" name="BMC Genomics">
        <title>An improved genome release (version Mt4.0) for the model legume Medicago truncatula.</title>
        <authorList>
            <person name="Tang H."/>
            <person name="Krishnakumar V."/>
            <person name="Bidwell S."/>
            <person name="Rosen B."/>
            <person name="Chan A."/>
            <person name="Zhou S."/>
            <person name="Gentzbittel L."/>
            <person name="Childs K.L."/>
            <person name="Yandell M."/>
            <person name="Gundlach H."/>
            <person name="Mayer K.F."/>
            <person name="Schwartz D.C."/>
            <person name="Town C.D."/>
        </authorList>
    </citation>
    <scope>GENOME REANNOTATION</scope>
    <source>
        <strain evidence="3">A17</strain>
        <strain evidence="4 5">cv. Jemalong A17</strain>
    </source>
</reference>
<name>A0A072U9W8_MEDTR</name>
<evidence type="ECO:0000313" key="5">
    <source>
        <dbReference type="Proteomes" id="UP000002051"/>
    </source>
</evidence>
<dbReference type="InterPro" id="IPR002885">
    <property type="entry name" value="PPR_rpt"/>
</dbReference>
<evidence type="ECO:0000256" key="1">
    <source>
        <dbReference type="ARBA" id="ARBA00022737"/>
    </source>
</evidence>